<proteinExistence type="inferred from homology"/>
<accession>A0A7W6IMT1</accession>
<dbReference type="EC" id="1.2.1.11" evidence="6 15"/>
<dbReference type="PIRSF" id="PIRSF000148">
    <property type="entry name" value="ASA_dh"/>
    <property type="match status" value="1"/>
</dbReference>
<organism evidence="18 19">
    <name type="scientific">Devosia subaequoris</name>
    <dbReference type="NCBI Taxonomy" id="395930"/>
    <lineage>
        <taxon>Bacteria</taxon>
        <taxon>Pseudomonadati</taxon>
        <taxon>Pseudomonadota</taxon>
        <taxon>Alphaproteobacteria</taxon>
        <taxon>Hyphomicrobiales</taxon>
        <taxon>Devosiaceae</taxon>
        <taxon>Devosia</taxon>
    </lineage>
</organism>
<keyword evidence="12 15" id="KW-0457">Lysine biosynthesis</keyword>
<dbReference type="InterPro" id="IPR012280">
    <property type="entry name" value="Semialdhyde_DH_dimer_dom"/>
</dbReference>
<dbReference type="UniPathway" id="UPA00051">
    <property type="reaction ID" value="UER00464"/>
</dbReference>
<evidence type="ECO:0000256" key="1">
    <source>
        <dbReference type="ARBA" id="ARBA00005021"/>
    </source>
</evidence>
<keyword evidence="11 15" id="KW-0560">Oxidoreductase</keyword>
<evidence type="ECO:0000256" key="7">
    <source>
        <dbReference type="ARBA" id="ARBA00022605"/>
    </source>
</evidence>
<comment type="catalytic activity">
    <reaction evidence="14 15">
        <text>L-aspartate 4-semialdehyde + phosphate + NADP(+) = 4-phospho-L-aspartate + NADPH + H(+)</text>
        <dbReference type="Rhea" id="RHEA:24284"/>
        <dbReference type="ChEBI" id="CHEBI:15378"/>
        <dbReference type="ChEBI" id="CHEBI:43474"/>
        <dbReference type="ChEBI" id="CHEBI:57535"/>
        <dbReference type="ChEBI" id="CHEBI:57783"/>
        <dbReference type="ChEBI" id="CHEBI:58349"/>
        <dbReference type="ChEBI" id="CHEBI:537519"/>
        <dbReference type="EC" id="1.2.1.11"/>
    </reaction>
</comment>
<feature type="binding site" evidence="15">
    <location>
        <position position="319"/>
    </location>
    <ligand>
        <name>NADP(+)</name>
        <dbReference type="ChEBI" id="CHEBI:58349"/>
    </ligand>
</feature>
<evidence type="ECO:0000313" key="18">
    <source>
        <dbReference type="EMBL" id="MBB4052470.1"/>
    </source>
</evidence>
<dbReference type="Pfam" id="PF01118">
    <property type="entry name" value="Semialdhyde_dh"/>
    <property type="match status" value="1"/>
</dbReference>
<comment type="subunit">
    <text evidence="5 15">Homodimer.</text>
</comment>
<dbReference type="Gene3D" id="3.30.360.10">
    <property type="entry name" value="Dihydrodipicolinate Reductase, domain 2"/>
    <property type="match status" value="1"/>
</dbReference>
<dbReference type="RefSeq" id="WP_183311169.1">
    <property type="nucleotide sequence ID" value="NZ_JACIEW010000004.1"/>
</dbReference>
<dbReference type="Gene3D" id="3.40.50.720">
    <property type="entry name" value="NAD(P)-binding Rossmann-like Domain"/>
    <property type="match status" value="1"/>
</dbReference>
<dbReference type="InterPro" id="IPR036291">
    <property type="entry name" value="NAD(P)-bd_dom_sf"/>
</dbReference>
<feature type="domain" description="Semialdehyde dehydrogenase NAD-binding" evidence="17">
    <location>
        <begin position="4"/>
        <end position="119"/>
    </location>
</feature>
<dbReference type="NCBIfam" id="NF011456">
    <property type="entry name" value="PRK14874.1"/>
    <property type="match status" value="1"/>
</dbReference>
<evidence type="ECO:0000313" key="19">
    <source>
        <dbReference type="Proteomes" id="UP000547011"/>
    </source>
</evidence>
<evidence type="ECO:0000256" key="8">
    <source>
        <dbReference type="ARBA" id="ARBA00022697"/>
    </source>
</evidence>
<comment type="function">
    <text evidence="15">Catalyzes the NADPH-dependent formation of L-aspartate-semialdehyde (L-ASA) by the reductive dephosphorylation of L-aspartyl-4-phosphate.</text>
</comment>
<name>A0A7W6IMT1_9HYPH</name>
<evidence type="ECO:0000256" key="9">
    <source>
        <dbReference type="ARBA" id="ARBA00022857"/>
    </source>
</evidence>
<evidence type="ECO:0000256" key="15">
    <source>
        <dbReference type="HAMAP-Rule" id="MF_02121"/>
    </source>
</evidence>
<evidence type="ECO:0000256" key="11">
    <source>
        <dbReference type="ARBA" id="ARBA00023002"/>
    </source>
</evidence>
<dbReference type="InterPro" id="IPR005986">
    <property type="entry name" value="Asp_semialdehyde_DH_beta"/>
</dbReference>
<feature type="binding site" evidence="15">
    <location>
        <begin position="11"/>
        <end position="14"/>
    </location>
    <ligand>
        <name>NADP(+)</name>
        <dbReference type="ChEBI" id="CHEBI:58349"/>
    </ligand>
</feature>
<keyword evidence="7 15" id="KW-0028">Amino-acid biosynthesis</keyword>
<comment type="caution">
    <text evidence="15">Lacks conserved residue(s) required for the propagation of feature annotation.</text>
</comment>
<dbReference type="PANTHER" id="PTHR46278">
    <property type="entry name" value="DEHYDROGENASE, PUTATIVE-RELATED"/>
    <property type="match status" value="1"/>
</dbReference>
<comment type="similarity">
    <text evidence="4 15">Belongs to the aspartate-semialdehyde dehydrogenase family.</text>
</comment>
<feature type="binding site" evidence="15">
    <location>
        <position position="99"/>
    </location>
    <ligand>
        <name>phosphate</name>
        <dbReference type="ChEBI" id="CHEBI:43474"/>
    </ligand>
</feature>
<evidence type="ECO:0000256" key="13">
    <source>
        <dbReference type="ARBA" id="ARBA00023167"/>
    </source>
</evidence>
<dbReference type="SUPFAM" id="SSF51735">
    <property type="entry name" value="NAD(P)-binding Rossmann-fold domains"/>
    <property type="match status" value="1"/>
</dbReference>
<comment type="pathway">
    <text evidence="1 15">Amino-acid biosynthesis; L-methionine biosynthesis via de novo pathway; L-homoserine from L-aspartate: step 2/3.</text>
</comment>
<evidence type="ECO:0000256" key="5">
    <source>
        <dbReference type="ARBA" id="ARBA00011738"/>
    </source>
</evidence>
<dbReference type="HAMAP" id="MF_02121">
    <property type="entry name" value="ASADH"/>
    <property type="match status" value="1"/>
</dbReference>
<comment type="caution">
    <text evidence="18">The sequence shown here is derived from an EMBL/GenBank/DDBJ whole genome shotgun (WGS) entry which is preliminary data.</text>
</comment>
<dbReference type="CDD" id="cd02316">
    <property type="entry name" value="VcASADH2_like_N"/>
    <property type="match status" value="1"/>
</dbReference>
<dbReference type="UniPathway" id="UPA00050">
    <property type="reaction ID" value="UER00463"/>
</dbReference>
<evidence type="ECO:0000256" key="2">
    <source>
        <dbReference type="ARBA" id="ARBA00005076"/>
    </source>
</evidence>
<feature type="binding site" evidence="15">
    <location>
        <begin position="39"/>
        <end position="40"/>
    </location>
    <ligand>
        <name>NADP(+)</name>
        <dbReference type="ChEBI" id="CHEBI:58349"/>
    </ligand>
</feature>
<dbReference type="GO" id="GO:0004073">
    <property type="term" value="F:aspartate-semialdehyde dehydrogenase activity"/>
    <property type="evidence" value="ECO:0007669"/>
    <property type="project" value="UniProtKB-UniRule"/>
</dbReference>
<evidence type="ECO:0000259" key="17">
    <source>
        <dbReference type="SMART" id="SM00859"/>
    </source>
</evidence>
<evidence type="ECO:0000256" key="6">
    <source>
        <dbReference type="ARBA" id="ARBA00013120"/>
    </source>
</evidence>
<dbReference type="PANTHER" id="PTHR46278:SF2">
    <property type="entry name" value="ASPARTATE-SEMIALDEHYDE DEHYDROGENASE"/>
    <property type="match status" value="1"/>
</dbReference>
<keyword evidence="10 15" id="KW-0220">Diaminopimelate biosynthesis</keyword>
<feature type="binding site" evidence="15">
    <location>
        <begin position="164"/>
        <end position="165"/>
    </location>
    <ligand>
        <name>NADP(+)</name>
        <dbReference type="ChEBI" id="CHEBI:58349"/>
    </ligand>
</feature>
<comment type="pathway">
    <text evidence="3 15">Amino-acid biosynthesis; L-threonine biosynthesis; L-threonine from L-aspartate: step 2/5.</text>
</comment>
<evidence type="ECO:0000256" key="12">
    <source>
        <dbReference type="ARBA" id="ARBA00023154"/>
    </source>
</evidence>
<keyword evidence="19" id="KW-1185">Reference proteome</keyword>
<dbReference type="GO" id="GO:0050661">
    <property type="term" value="F:NADP binding"/>
    <property type="evidence" value="ECO:0007669"/>
    <property type="project" value="UniProtKB-UniRule"/>
</dbReference>
<dbReference type="GO" id="GO:0046983">
    <property type="term" value="F:protein dimerization activity"/>
    <property type="evidence" value="ECO:0007669"/>
    <property type="project" value="InterPro"/>
</dbReference>
<dbReference type="CDD" id="cd18131">
    <property type="entry name" value="ASADH_C_bac_euk_like"/>
    <property type="match status" value="1"/>
</dbReference>
<keyword evidence="13 15" id="KW-0486">Methionine biosynthesis</keyword>
<dbReference type="GO" id="GO:0071266">
    <property type="term" value="P:'de novo' L-methionine biosynthetic process"/>
    <property type="evidence" value="ECO:0007669"/>
    <property type="project" value="UniProtKB-UniRule"/>
</dbReference>
<dbReference type="GO" id="GO:0009089">
    <property type="term" value="P:lysine biosynthetic process via diaminopimelate"/>
    <property type="evidence" value="ECO:0007669"/>
    <property type="project" value="UniProtKB-UniRule"/>
</dbReference>
<gene>
    <name evidence="15" type="primary">asd</name>
    <name evidence="18" type="ORF">GGR20_002113</name>
</gene>
<dbReference type="GO" id="GO:0009097">
    <property type="term" value="P:isoleucine biosynthetic process"/>
    <property type="evidence" value="ECO:0007669"/>
    <property type="project" value="UniProtKB-UniRule"/>
</dbReference>
<dbReference type="InterPro" id="IPR012080">
    <property type="entry name" value="Asp_semialdehyde_DH"/>
</dbReference>
<feature type="binding site" evidence="15">
    <location>
        <position position="161"/>
    </location>
    <ligand>
        <name>substrate</name>
    </ligand>
</feature>
<dbReference type="GO" id="GO:0051287">
    <property type="term" value="F:NAD binding"/>
    <property type="evidence" value="ECO:0007669"/>
    <property type="project" value="InterPro"/>
</dbReference>
<dbReference type="GO" id="GO:0009088">
    <property type="term" value="P:threonine biosynthetic process"/>
    <property type="evidence" value="ECO:0007669"/>
    <property type="project" value="UniProtKB-UniRule"/>
</dbReference>
<evidence type="ECO:0000256" key="16">
    <source>
        <dbReference type="PIRSR" id="PIRSR000148-1"/>
    </source>
</evidence>
<dbReference type="EMBL" id="JACIEW010000004">
    <property type="protein sequence ID" value="MBB4052470.1"/>
    <property type="molecule type" value="Genomic_DNA"/>
</dbReference>
<dbReference type="InterPro" id="IPR000534">
    <property type="entry name" value="Semialdehyde_DH_NAD-bd"/>
</dbReference>
<evidence type="ECO:0000256" key="4">
    <source>
        <dbReference type="ARBA" id="ARBA00010584"/>
    </source>
</evidence>
<comment type="pathway">
    <text evidence="2 15">Amino-acid biosynthesis; L-lysine biosynthesis via DAP pathway; (S)-tetrahydrodipicolinate from L-aspartate: step 2/4.</text>
</comment>
<reference evidence="18 19" key="1">
    <citation type="submission" date="2020-08" db="EMBL/GenBank/DDBJ databases">
        <title>Genomic Encyclopedia of Type Strains, Phase IV (KMG-IV): sequencing the most valuable type-strain genomes for metagenomic binning, comparative biology and taxonomic classification.</title>
        <authorList>
            <person name="Goeker M."/>
        </authorList>
    </citation>
    <scope>NUCLEOTIDE SEQUENCE [LARGE SCALE GENOMIC DNA]</scope>
    <source>
        <strain evidence="18 19">DSM 23447</strain>
    </source>
</reference>
<protein>
    <recommendedName>
        <fullName evidence="6 15">Aspartate-semialdehyde dehydrogenase</fullName>
        <shortName evidence="15">ASA dehydrogenase</shortName>
        <shortName evidence="15">ASADH</shortName>
        <ecNumber evidence="6 15">1.2.1.11</ecNumber>
    </recommendedName>
    <alternativeName>
        <fullName evidence="15">Aspartate-beta-semialdehyde dehydrogenase</fullName>
    </alternativeName>
</protein>
<keyword evidence="9 15" id="KW-0521">NADP</keyword>
<dbReference type="Pfam" id="PF02774">
    <property type="entry name" value="Semialdhyde_dhC"/>
    <property type="match status" value="1"/>
</dbReference>
<dbReference type="SMART" id="SM00859">
    <property type="entry name" value="Semialdhyde_dh"/>
    <property type="match status" value="1"/>
</dbReference>
<evidence type="ECO:0000256" key="10">
    <source>
        <dbReference type="ARBA" id="ARBA00022915"/>
    </source>
</evidence>
<evidence type="ECO:0000256" key="14">
    <source>
        <dbReference type="ARBA" id="ARBA00047891"/>
    </source>
</evidence>
<feature type="active site" description="Acyl-thioester intermediate" evidence="15 16">
    <location>
        <position position="134"/>
    </location>
</feature>
<sequence length="346" mass="37717">MGYRVAVVGATGNVGREVLNILAERKFPADEVFALASSRSIGRELSFGDKVLKAKDLQHFDFSTVDFAIMSAGGSISKEWGPKIAAAGAIVIDNSSYWRYHSDVPLVVPEVNGDILDRWLADPERTNIIANPNCSTAQLVVALKPLHDAAKITRVVVSTYQSVSGAGKEGVDELWNQTKGIFVNDSPTPGKFPKQIAFNVIPHIDVFMEDGYTKEEWKVLAETKKMLDPKIKVTCTAVRVPVFVGHAEAVNIEFANPISADEARDILREAPGVSVIDKREPGGYATPVESVGEYDTFVSRIREDTTVENGLALWVVSDNLRKGAALNTVQIAETLIEKGFESRKTA</sequence>
<dbReference type="GO" id="GO:0019877">
    <property type="term" value="P:diaminopimelate biosynthetic process"/>
    <property type="evidence" value="ECO:0007669"/>
    <property type="project" value="UniProtKB-UniRule"/>
</dbReference>
<evidence type="ECO:0000256" key="3">
    <source>
        <dbReference type="ARBA" id="ARBA00005097"/>
    </source>
</evidence>
<keyword evidence="8 15" id="KW-0791">Threonine biosynthesis</keyword>
<dbReference type="NCBIfam" id="TIGR01296">
    <property type="entry name" value="asd_B"/>
    <property type="match status" value="1"/>
</dbReference>
<feature type="binding site" evidence="15">
    <location>
        <position position="239"/>
    </location>
    <ligand>
        <name>substrate</name>
    </ligand>
</feature>
<feature type="active site" description="Proton acceptor" evidence="15 16">
    <location>
        <position position="246"/>
    </location>
</feature>
<dbReference type="SUPFAM" id="SSF55347">
    <property type="entry name" value="Glyceraldehyde-3-phosphate dehydrogenase-like, C-terminal domain"/>
    <property type="match status" value="1"/>
</dbReference>
<dbReference type="Proteomes" id="UP000547011">
    <property type="component" value="Unassembled WGS sequence"/>
</dbReference>
<dbReference type="UniPathway" id="UPA00034">
    <property type="reaction ID" value="UER00016"/>
</dbReference>
<dbReference type="AlphaFoldDB" id="A0A7W6IMT1"/>